<dbReference type="EMBL" id="KR011062">
    <property type="protein sequence ID" value="AKJ71784.1"/>
    <property type="molecule type" value="Genomic_DNA"/>
</dbReference>
<organism evidence="2 3">
    <name type="scientific">Tsukamurella phage TIN2</name>
    <dbReference type="NCBI Taxonomy" id="1636545"/>
    <lineage>
        <taxon>Viruses</taxon>
        <taxon>Duplodnaviria</taxon>
        <taxon>Heunggongvirae</taxon>
        <taxon>Uroviricota</taxon>
        <taxon>Caudoviricetes</taxon>
        <taxon>Tinduovirus</taxon>
        <taxon>Tinduovirus TIN2</taxon>
    </lineage>
</organism>
<keyword evidence="3" id="KW-1185">Reference proteome</keyword>
<evidence type="ECO:0000313" key="2">
    <source>
        <dbReference type="EMBL" id="AKJ71784.1"/>
    </source>
</evidence>
<protein>
    <submittedName>
        <fullName evidence="2">Uncharacterized protein</fullName>
    </submittedName>
</protein>
<reference evidence="2 3" key="1">
    <citation type="journal article" date="2015" name="Appl. Environ. Microbiol.">
        <title>Three of a Kind: Genetically Similar Tsukamurella Phages TIN2, TIN3, and TIN4.</title>
        <authorList>
            <person name="Dyson Z.A."/>
            <person name="Tucci J."/>
            <person name="Seviour R.J."/>
            <person name="Petrovski S."/>
        </authorList>
    </citation>
    <scope>NUCLEOTIDE SEQUENCE [LARGE SCALE GENOMIC DNA]</scope>
</reference>
<proteinExistence type="predicted"/>
<gene>
    <name evidence="2" type="ORF">TIN2_94</name>
</gene>
<accession>A0A0K0N5J6</accession>
<dbReference type="RefSeq" id="YP_009204529.1">
    <property type="nucleotide sequence ID" value="NC_028865.1"/>
</dbReference>
<dbReference type="OrthoDB" id="40283at10239"/>
<name>A0A0K0N5J6_9CAUD</name>
<feature type="region of interest" description="Disordered" evidence="1">
    <location>
        <begin position="1"/>
        <end position="23"/>
    </location>
</feature>
<dbReference type="GeneID" id="26631055"/>
<evidence type="ECO:0000256" key="1">
    <source>
        <dbReference type="SAM" id="MobiDB-lite"/>
    </source>
</evidence>
<dbReference type="KEGG" id="vg:26631055"/>
<evidence type="ECO:0000313" key="3">
    <source>
        <dbReference type="Proteomes" id="UP000203853"/>
    </source>
</evidence>
<dbReference type="Proteomes" id="UP000203853">
    <property type="component" value="Segment"/>
</dbReference>
<sequence>MSKTFKHQRGQFQQVKGASTRRMTRREARALDRVIHEANVPYITNVIFGK</sequence>